<accession>A0A0K1EIF4</accession>
<evidence type="ECO:0000256" key="1">
    <source>
        <dbReference type="SAM" id="SignalP"/>
    </source>
</evidence>
<dbReference type="KEGG" id="ccro:CMC5_047970"/>
<reference evidence="3 4" key="1">
    <citation type="submission" date="2015-07" db="EMBL/GenBank/DDBJ databases">
        <title>Genome analysis of myxobacterium Chondromyces crocatus Cm c5 reveals a high potential for natural compound synthesis and the genetic basis for the loss of fruiting body formation.</title>
        <authorList>
            <person name="Zaburannyi N."/>
            <person name="Bunk B."/>
            <person name="Maier J."/>
            <person name="Overmann J."/>
            <person name="Mueller R."/>
        </authorList>
    </citation>
    <scope>NUCLEOTIDE SEQUENCE [LARGE SCALE GENOMIC DNA]</scope>
    <source>
        <strain evidence="3 4">Cm c5</strain>
    </source>
</reference>
<dbReference type="PROSITE" id="PS51257">
    <property type="entry name" value="PROKAR_LIPOPROTEIN"/>
    <property type="match status" value="1"/>
</dbReference>
<keyword evidence="1" id="KW-0732">Signal</keyword>
<feature type="signal peptide" evidence="1">
    <location>
        <begin position="1"/>
        <end position="23"/>
    </location>
</feature>
<feature type="chain" id="PRO_5005459495" description="Peptidase C51 domain-containing protein" evidence="1">
    <location>
        <begin position="24"/>
        <end position="166"/>
    </location>
</feature>
<dbReference type="Proteomes" id="UP000067626">
    <property type="component" value="Chromosome"/>
</dbReference>
<feature type="domain" description="Peptidase C51" evidence="2">
    <location>
        <begin position="50"/>
        <end position="165"/>
    </location>
</feature>
<proteinExistence type="predicted"/>
<dbReference type="OrthoDB" id="5518647at2"/>
<evidence type="ECO:0000313" key="4">
    <source>
        <dbReference type="Proteomes" id="UP000067626"/>
    </source>
</evidence>
<dbReference type="Pfam" id="PF05257">
    <property type="entry name" value="CHAP"/>
    <property type="match status" value="1"/>
</dbReference>
<organism evidence="3 4">
    <name type="scientific">Chondromyces crocatus</name>
    <dbReference type="NCBI Taxonomy" id="52"/>
    <lineage>
        <taxon>Bacteria</taxon>
        <taxon>Pseudomonadati</taxon>
        <taxon>Myxococcota</taxon>
        <taxon>Polyangia</taxon>
        <taxon>Polyangiales</taxon>
        <taxon>Polyangiaceae</taxon>
        <taxon>Chondromyces</taxon>
    </lineage>
</organism>
<dbReference type="Gene3D" id="3.90.1720.10">
    <property type="entry name" value="endopeptidase domain like (from Nostoc punctiforme)"/>
    <property type="match status" value="1"/>
</dbReference>
<sequence>MKWLAKCSAIALILGAGSFTALGCAVEMDPEEGLELGIEEAEATEAFDDEVEAIGEDGQEIAIGTDTSSATCNQCSNCVLYARCRQPKLPFGLTTYAQKRAIINTQTAKAGYVAIINSGSSYGHVAYVTKVNGSTITIAEGNWPNGKCGTRSGTKAGLKIVGYFKP</sequence>
<dbReference type="RefSeq" id="WP_050432550.1">
    <property type="nucleotide sequence ID" value="NZ_CP012159.1"/>
</dbReference>
<evidence type="ECO:0000313" key="3">
    <source>
        <dbReference type="EMBL" id="AKT40641.1"/>
    </source>
</evidence>
<name>A0A0K1EIF4_CHOCO</name>
<evidence type="ECO:0000259" key="2">
    <source>
        <dbReference type="PROSITE" id="PS50911"/>
    </source>
</evidence>
<keyword evidence="4" id="KW-1185">Reference proteome</keyword>
<gene>
    <name evidence="3" type="ORF">CMC5_047970</name>
</gene>
<dbReference type="EMBL" id="CP012159">
    <property type="protein sequence ID" value="AKT40641.1"/>
    <property type="molecule type" value="Genomic_DNA"/>
</dbReference>
<dbReference type="AlphaFoldDB" id="A0A0K1EIF4"/>
<dbReference type="SUPFAM" id="SSF54001">
    <property type="entry name" value="Cysteine proteinases"/>
    <property type="match status" value="1"/>
</dbReference>
<dbReference type="InterPro" id="IPR007921">
    <property type="entry name" value="CHAP_dom"/>
</dbReference>
<dbReference type="PROSITE" id="PS50911">
    <property type="entry name" value="CHAP"/>
    <property type="match status" value="1"/>
</dbReference>
<protein>
    <recommendedName>
        <fullName evidence="2">Peptidase C51 domain-containing protein</fullName>
    </recommendedName>
</protein>
<dbReference type="InterPro" id="IPR038765">
    <property type="entry name" value="Papain-like_cys_pep_sf"/>
</dbReference>